<dbReference type="SMART" id="SM00380">
    <property type="entry name" value="AP2"/>
    <property type="match status" value="1"/>
</dbReference>
<keyword evidence="3" id="KW-0238">DNA-binding</keyword>
<accession>A0ABR2YRI8</accession>
<dbReference type="EMBL" id="JALJOT010000006">
    <property type="protein sequence ID" value="KAK9909634.1"/>
    <property type="molecule type" value="Genomic_DNA"/>
</dbReference>
<sequence>MWRPPYMLIVRRRPRSRTSYFLGVTRYKRTGRWEAHIWDSSDPSSKKGRQLHLGSFPSAEPAALAYDRAAVKMRGDSASLNFPDTNYMEDSFMKSIEGSGDEGPQPGGRGQEEVPRREVQQEMMATRRSSRMARRLTAAGRAYEQPRPPTYFGSVALAAHPFPTVSTMALHFGDMPGRVSEPWLDMPSSDRSHHEQDGGECTTPLGHRSRSPFLLGGPGQGMLRPEHLLASHHLPDFLEQEERAWQGQGLGTLGSGWGREEAASWHVLPSSPVGGTPQTAQQAAQGGLAAGLLQQAARYAPVESMLSRVMSRPGSARSAPTQRMPLDPDLSRVLEGRGADHKGGAQPPLDVPDQGTPQEEQLGRARDEVLLISGGSAHLGTGTGLIASVAQEHSSWAAANPEPMEQQLIEEGAAVVASERES</sequence>
<comment type="caution">
    <text evidence="8">The sequence shown here is derived from an EMBL/GenBank/DDBJ whole genome shotgun (WGS) entry which is preliminary data.</text>
</comment>
<dbReference type="InterPro" id="IPR016177">
    <property type="entry name" value="DNA-bd_dom_sf"/>
</dbReference>
<evidence type="ECO:0000313" key="9">
    <source>
        <dbReference type="Proteomes" id="UP001491310"/>
    </source>
</evidence>
<proteinExistence type="predicted"/>
<keyword evidence="9" id="KW-1185">Reference proteome</keyword>
<dbReference type="Gene3D" id="3.30.730.10">
    <property type="entry name" value="AP2/ERF domain"/>
    <property type="match status" value="1"/>
</dbReference>
<gene>
    <name evidence="8" type="ORF">WJX75_005345</name>
</gene>
<feature type="region of interest" description="Disordered" evidence="6">
    <location>
        <begin position="310"/>
        <end position="362"/>
    </location>
</feature>
<comment type="subcellular location">
    <subcellularLocation>
        <location evidence="1">Nucleus</location>
    </subcellularLocation>
</comment>
<evidence type="ECO:0000313" key="8">
    <source>
        <dbReference type="EMBL" id="KAK9909634.1"/>
    </source>
</evidence>
<feature type="domain" description="AP2/ERF" evidence="7">
    <location>
        <begin position="20"/>
        <end position="83"/>
    </location>
</feature>
<evidence type="ECO:0000256" key="6">
    <source>
        <dbReference type="SAM" id="MobiDB-lite"/>
    </source>
</evidence>
<feature type="compositionally biased region" description="Basic and acidic residues" evidence="6">
    <location>
        <begin position="110"/>
        <end position="120"/>
    </location>
</feature>
<dbReference type="PANTHER" id="PTHR32467:SF213">
    <property type="entry name" value="OS03G0770700 PROTEIN"/>
    <property type="match status" value="1"/>
</dbReference>
<evidence type="ECO:0000256" key="2">
    <source>
        <dbReference type="ARBA" id="ARBA00023015"/>
    </source>
</evidence>
<organism evidence="8 9">
    <name type="scientific">Coccomyxa subellipsoidea</name>
    <dbReference type="NCBI Taxonomy" id="248742"/>
    <lineage>
        <taxon>Eukaryota</taxon>
        <taxon>Viridiplantae</taxon>
        <taxon>Chlorophyta</taxon>
        <taxon>core chlorophytes</taxon>
        <taxon>Trebouxiophyceae</taxon>
        <taxon>Trebouxiophyceae incertae sedis</taxon>
        <taxon>Coccomyxaceae</taxon>
        <taxon>Coccomyxa</taxon>
    </lineage>
</organism>
<name>A0ABR2YRI8_9CHLO</name>
<dbReference type="CDD" id="cd00018">
    <property type="entry name" value="AP2"/>
    <property type="match status" value="1"/>
</dbReference>
<feature type="compositionally biased region" description="Basic and acidic residues" evidence="6">
    <location>
        <begin position="188"/>
        <end position="197"/>
    </location>
</feature>
<protein>
    <recommendedName>
        <fullName evidence="7">AP2/ERF domain-containing protein</fullName>
    </recommendedName>
</protein>
<feature type="region of interest" description="Disordered" evidence="6">
    <location>
        <begin position="94"/>
        <end position="132"/>
    </location>
</feature>
<feature type="compositionally biased region" description="Basic and acidic residues" evidence="6">
    <location>
        <begin position="329"/>
        <end position="343"/>
    </location>
</feature>
<dbReference type="InterPro" id="IPR036955">
    <property type="entry name" value="AP2/ERF_dom_sf"/>
</dbReference>
<reference evidence="8 9" key="1">
    <citation type="journal article" date="2024" name="Nat. Commun.">
        <title>Phylogenomics reveals the evolutionary origins of lichenization in chlorophyte algae.</title>
        <authorList>
            <person name="Puginier C."/>
            <person name="Libourel C."/>
            <person name="Otte J."/>
            <person name="Skaloud P."/>
            <person name="Haon M."/>
            <person name="Grisel S."/>
            <person name="Petersen M."/>
            <person name="Berrin J.G."/>
            <person name="Delaux P.M."/>
            <person name="Dal Grande F."/>
            <person name="Keller J."/>
        </authorList>
    </citation>
    <scope>NUCLEOTIDE SEQUENCE [LARGE SCALE GENOMIC DNA]</scope>
    <source>
        <strain evidence="8 9">SAG 216-7</strain>
    </source>
</reference>
<feature type="region of interest" description="Disordered" evidence="6">
    <location>
        <begin position="186"/>
        <end position="211"/>
    </location>
</feature>
<dbReference type="PROSITE" id="PS51032">
    <property type="entry name" value="AP2_ERF"/>
    <property type="match status" value="1"/>
</dbReference>
<evidence type="ECO:0000256" key="3">
    <source>
        <dbReference type="ARBA" id="ARBA00023125"/>
    </source>
</evidence>
<evidence type="ECO:0000256" key="1">
    <source>
        <dbReference type="ARBA" id="ARBA00004123"/>
    </source>
</evidence>
<evidence type="ECO:0000256" key="5">
    <source>
        <dbReference type="ARBA" id="ARBA00023242"/>
    </source>
</evidence>
<keyword evidence="2" id="KW-0805">Transcription regulation</keyword>
<dbReference type="SUPFAM" id="SSF54171">
    <property type="entry name" value="DNA-binding domain"/>
    <property type="match status" value="1"/>
</dbReference>
<dbReference type="InterPro" id="IPR001471">
    <property type="entry name" value="AP2/ERF_dom"/>
</dbReference>
<evidence type="ECO:0000259" key="7">
    <source>
        <dbReference type="PROSITE" id="PS51032"/>
    </source>
</evidence>
<dbReference type="PANTHER" id="PTHR32467">
    <property type="entry name" value="AP2-LIKE ETHYLENE-RESPONSIVE TRANSCRIPTION FACTOR"/>
    <property type="match status" value="1"/>
</dbReference>
<evidence type="ECO:0000256" key="4">
    <source>
        <dbReference type="ARBA" id="ARBA00023163"/>
    </source>
</evidence>
<dbReference type="Pfam" id="PF00847">
    <property type="entry name" value="AP2"/>
    <property type="match status" value="1"/>
</dbReference>
<dbReference type="Proteomes" id="UP001491310">
    <property type="component" value="Unassembled WGS sequence"/>
</dbReference>
<keyword evidence="5" id="KW-0539">Nucleus</keyword>
<keyword evidence="4" id="KW-0804">Transcription</keyword>